<protein>
    <submittedName>
        <fullName evidence="1">Uncharacterized protein</fullName>
    </submittedName>
</protein>
<dbReference type="Proteomes" id="UP001153331">
    <property type="component" value="Unassembled WGS sequence"/>
</dbReference>
<name>A0ACC2IV28_9PLEO</name>
<accession>A0ACC2IV28</accession>
<evidence type="ECO:0000313" key="2">
    <source>
        <dbReference type="Proteomes" id="UP001153331"/>
    </source>
</evidence>
<dbReference type="EMBL" id="JAPHNI010000006">
    <property type="protein sequence ID" value="KAJ8118929.1"/>
    <property type="molecule type" value="Genomic_DNA"/>
</dbReference>
<sequence>MPPDDVLFSTFQPILAHNIASTQRRKRRDACFCDLALHHIQDLMHPIDVTIDCPEDGYRLLRGFSGIFTDAVVQDMNWEICAPTSTGVCSRADVNARIASETWERHFRPRLAKVLCIGLVDDAYEKAEEEAVKQELEGLGYVERFRLMTQRITRSKLAKDHIQLSGQAYLKTENRQPSHQSRLEYRTSGGAYLKPGRGHCGEVQEHGRDSLPYANEGKGLAHIRSVAQRP</sequence>
<gene>
    <name evidence="1" type="ORF">OPT61_g196</name>
</gene>
<organism evidence="1 2">
    <name type="scientific">Boeremia exigua</name>
    <dbReference type="NCBI Taxonomy" id="749465"/>
    <lineage>
        <taxon>Eukaryota</taxon>
        <taxon>Fungi</taxon>
        <taxon>Dikarya</taxon>
        <taxon>Ascomycota</taxon>
        <taxon>Pezizomycotina</taxon>
        <taxon>Dothideomycetes</taxon>
        <taxon>Pleosporomycetidae</taxon>
        <taxon>Pleosporales</taxon>
        <taxon>Pleosporineae</taxon>
        <taxon>Didymellaceae</taxon>
        <taxon>Boeremia</taxon>
    </lineage>
</organism>
<comment type="caution">
    <text evidence="1">The sequence shown here is derived from an EMBL/GenBank/DDBJ whole genome shotgun (WGS) entry which is preliminary data.</text>
</comment>
<reference evidence="1" key="1">
    <citation type="submission" date="2022-11" db="EMBL/GenBank/DDBJ databases">
        <title>Genome Sequence of Boeremia exigua.</title>
        <authorList>
            <person name="Buettner E."/>
        </authorList>
    </citation>
    <scope>NUCLEOTIDE SEQUENCE</scope>
    <source>
        <strain evidence="1">CU02</strain>
    </source>
</reference>
<evidence type="ECO:0000313" key="1">
    <source>
        <dbReference type="EMBL" id="KAJ8118929.1"/>
    </source>
</evidence>
<proteinExistence type="predicted"/>
<keyword evidence="2" id="KW-1185">Reference proteome</keyword>